<gene>
    <name evidence="5" type="ORF">IFO66_11490</name>
</gene>
<dbReference type="InterPro" id="IPR001119">
    <property type="entry name" value="SLH_dom"/>
</dbReference>
<dbReference type="Pfam" id="PF13753">
    <property type="entry name" value="SWM_repeat"/>
    <property type="match status" value="1"/>
</dbReference>
<keyword evidence="6" id="KW-1185">Reference proteome</keyword>
<evidence type="ECO:0000256" key="3">
    <source>
        <dbReference type="SAM" id="SignalP"/>
    </source>
</evidence>
<evidence type="ECO:0000256" key="2">
    <source>
        <dbReference type="SAM" id="MobiDB-lite"/>
    </source>
</evidence>
<dbReference type="InterPro" id="IPR028059">
    <property type="entry name" value="SWM_rpt"/>
</dbReference>
<accession>A0ABR9AYG2</accession>
<name>A0ABR9AYG2_9BACL</name>
<evidence type="ECO:0000313" key="5">
    <source>
        <dbReference type="EMBL" id="MBD8498926.1"/>
    </source>
</evidence>
<feature type="signal peptide" evidence="3">
    <location>
        <begin position="1"/>
        <end position="25"/>
    </location>
</feature>
<feature type="compositionally biased region" description="Low complexity" evidence="2">
    <location>
        <begin position="338"/>
        <end position="359"/>
    </location>
</feature>
<dbReference type="Pfam" id="PF00395">
    <property type="entry name" value="SLH"/>
    <property type="match status" value="3"/>
</dbReference>
<evidence type="ECO:0000259" key="4">
    <source>
        <dbReference type="PROSITE" id="PS51272"/>
    </source>
</evidence>
<dbReference type="PROSITE" id="PS51272">
    <property type="entry name" value="SLH"/>
    <property type="match status" value="3"/>
</dbReference>
<feature type="chain" id="PRO_5046187119" evidence="3">
    <location>
        <begin position="26"/>
        <end position="797"/>
    </location>
</feature>
<dbReference type="Pfam" id="PF13205">
    <property type="entry name" value="Big_5"/>
    <property type="match status" value="1"/>
</dbReference>
<comment type="caution">
    <text evidence="5">The sequence shown here is derived from an EMBL/GenBank/DDBJ whole genome shotgun (WGS) entry which is preliminary data.</text>
</comment>
<dbReference type="PANTHER" id="PTHR43308">
    <property type="entry name" value="OUTER MEMBRANE PROTEIN ALPHA-RELATED"/>
    <property type="match status" value="1"/>
</dbReference>
<organism evidence="5 6">
    <name type="scientific">Paenibacillus arenosi</name>
    <dbReference type="NCBI Taxonomy" id="2774142"/>
    <lineage>
        <taxon>Bacteria</taxon>
        <taxon>Bacillati</taxon>
        <taxon>Bacillota</taxon>
        <taxon>Bacilli</taxon>
        <taxon>Bacillales</taxon>
        <taxon>Paenibacillaceae</taxon>
        <taxon>Paenibacillus</taxon>
    </lineage>
</organism>
<evidence type="ECO:0000256" key="1">
    <source>
        <dbReference type="ARBA" id="ARBA00022729"/>
    </source>
</evidence>
<feature type="region of interest" description="Disordered" evidence="2">
    <location>
        <begin position="277"/>
        <end position="368"/>
    </location>
</feature>
<dbReference type="RefSeq" id="WP_192025287.1">
    <property type="nucleotide sequence ID" value="NZ_JACYTN010000007.1"/>
</dbReference>
<dbReference type="Proteomes" id="UP000634529">
    <property type="component" value="Unassembled WGS sequence"/>
</dbReference>
<dbReference type="InterPro" id="IPR032812">
    <property type="entry name" value="SbsA_Ig"/>
</dbReference>
<dbReference type="InterPro" id="IPR014755">
    <property type="entry name" value="Cu-Rt/internalin_Ig-like"/>
</dbReference>
<proteinExistence type="predicted"/>
<keyword evidence="1 3" id="KW-0732">Signal</keyword>
<feature type="domain" description="SLH" evidence="4">
    <location>
        <begin position="662"/>
        <end position="725"/>
    </location>
</feature>
<dbReference type="PANTHER" id="PTHR43308:SF5">
    <property type="entry name" value="S-LAYER PROTEIN _ PEPTIDOGLYCAN ENDO-BETA-N-ACETYLGLUCOSAMINIDASE"/>
    <property type="match status" value="1"/>
</dbReference>
<feature type="compositionally biased region" description="Low complexity" evidence="2">
    <location>
        <begin position="295"/>
        <end position="304"/>
    </location>
</feature>
<dbReference type="InterPro" id="IPR051465">
    <property type="entry name" value="Cell_Envelope_Struct_Comp"/>
</dbReference>
<feature type="domain" description="SLH" evidence="4">
    <location>
        <begin position="601"/>
        <end position="661"/>
    </location>
</feature>
<dbReference type="Gene3D" id="2.60.40.1220">
    <property type="match status" value="1"/>
</dbReference>
<evidence type="ECO:0000313" key="6">
    <source>
        <dbReference type="Proteomes" id="UP000634529"/>
    </source>
</evidence>
<feature type="compositionally biased region" description="Gly residues" evidence="2">
    <location>
        <begin position="328"/>
        <end position="337"/>
    </location>
</feature>
<sequence length="797" mass="85425">MKLLRSCFVFAVSAWMVLHPLAASAAPDVPTIAKAEQLSPNNSSTNTSPEMASVGSVANSWKAVRLVNMAPARAAQQVSTRPVLQLTFDQAIVKGNGELAIRTLMGDDVERIPVGDARVKITNNNRTVEWHVGTTLNPDTEYTVWIDYGTFRSNVGDFVGIYDRDWVFRTQAGNDTSPPVLSQAAMRDNVVTLVFSERLKPVTLTALQQFHVYRNNQPLGLSSLTSNANIVTIQLKQQAHHNDTITLSYNPGQAPLEDTVGNRLAALVNVPVIYGAHSPGQPGKPDAPAPGKPGVPGTPEQPGKPGNPGQPGNPGVPGKPPGNPGNPGSPGGPGGVPGTPSNPGNPSNPGTPGQPNTPGAGNRPAHMTDTPYEWLLEHGIYTLNQNSAVKQSAQSPSHISAMPSNRYVLNKDHFASALEYAAKSSAAKHVIYEVPVTENSGILVIPLQVLETAAKQASGAKFSLKYKDTVYTLPLNNLNYTGIRTEWANDSSIWVAIHVEEDPTLNKLTQKLSQLSARQLISPHKFTLYSFVDGKAPRTITADVQHAYRLTSVYHPRHLSAIQYDPNVDRILYTANTIKVERGITLVKFAGKSNISVALAERNKSFHDTSSHWARASIETLASKFIIEGTSNDRFSPEQKLTRAQFAVLLARAFGLKPDQTGAAQFRDISDSHPMAGMIGAASKAGIISGYSNGTFRPNQTVTREQMAMMLVRVMNAAGQPLPEGGSAAEKFSDRNKISSYAKRDVAKAVEAGLISGLTAKTFAPQGDATRAQGAVMLQRVLQEVGYLTSGSNGGSR</sequence>
<feature type="domain" description="SLH" evidence="4">
    <location>
        <begin position="729"/>
        <end position="792"/>
    </location>
</feature>
<reference evidence="5 6" key="1">
    <citation type="submission" date="2020-09" db="EMBL/GenBank/DDBJ databases">
        <title>Paenibacillus sp. CAU 1523 isolated from sand of Haeundae Beach.</title>
        <authorList>
            <person name="Kim W."/>
        </authorList>
    </citation>
    <scope>NUCLEOTIDE SEQUENCE [LARGE SCALE GENOMIC DNA]</scope>
    <source>
        <strain evidence="5 6">CAU 1523</strain>
    </source>
</reference>
<dbReference type="EMBL" id="JACYTN010000007">
    <property type="protein sequence ID" value="MBD8498926.1"/>
    <property type="molecule type" value="Genomic_DNA"/>
</dbReference>
<protein>
    <submittedName>
        <fullName evidence="5">S-layer homology domain-containing protein</fullName>
    </submittedName>
</protein>